<protein>
    <submittedName>
        <fullName evidence="1">Uncharacterized protein</fullName>
    </submittedName>
</protein>
<comment type="caution">
    <text evidence="1">The sequence shown here is derived from an EMBL/GenBank/DDBJ whole genome shotgun (WGS) entry which is preliminary data.</text>
</comment>
<organism evidence="1 2">
    <name type="scientific">Campylobacter gracilis RM3268</name>
    <dbReference type="NCBI Taxonomy" id="553220"/>
    <lineage>
        <taxon>Bacteria</taxon>
        <taxon>Pseudomonadati</taxon>
        <taxon>Campylobacterota</taxon>
        <taxon>Epsilonproteobacteria</taxon>
        <taxon>Campylobacterales</taxon>
        <taxon>Campylobacteraceae</taxon>
        <taxon>Campylobacter</taxon>
    </lineage>
</organism>
<evidence type="ECO:0000313" key="1">
    <source>
        <dbReference type="EMBL" id="EEV18364.1"/>
    </source>
</evidence>
<keyword evidence="2" id="KW-1185">Reference proteome</keyword>
<proteinExistence type="predicted"/>
<dbReference type="Proteomes" id="UP000005709">
    <property type="component" value="Unassembled WGS sequence"/>
</dbReference>
<name>C8PFQ2_9BACT</name>
<dbReference type="eggNOG" id="ENOG5032N4W">
    <property type="taxonomic scope" value="Bacteria"/>
</dbReference>
<gene>
    <name evidence="1" type="ORF">CAMGR0001_0695</name>
</gene>
<accession>C8PFQ2</accession>
<reference evidence="1 2" key="1">
    <citation type="submission" date="2009-07" db="EMBL/GenBank/DDBJ databases">
        <authorList>
            <person name="Madupu R."/>
            <person name="Sebastian Y."/>
            <person name="Durkin A.S."/>
            <person name="Torralba M."/>
            <person name="Methe B."/>
            <person name="Sutton G.G."/>
            <person name="Strausberg R.L."/>
            <person name="Nelson K.E."/>
        </authorList>
    </citation>
    <scope>NUCLEOTIDE SEQUENCE [LARGE SCALE GENOMIC DNA]</scope>
    <source>
        <strain evidence="1 2">RM3268</strain>
    </source>
</reference>
<dbReference type="AlphaFoldDB" id="C8PFQ2"/>
<evidence type="ECO:0000313" key="2">
    <source>
        <dbReference type="Proteomes" id="UP000005709"/>
    </source>
</evidence>
<sequence length="227" mass="25656">MIVACFIFVGRRSAGRLSFSRRLLSAVYLIAANTARRFYAIMLASRILSASAAVFECYCDVKRRLGAVRAQQVTTNLKRTKMDRKNGPANFRSADDEMFAFLSSLGDRWQVSEGGVKFIEENFAFVGSKPVLRNLKDYATADCLSFADARSFIDANPAVKARILGGEICYLGDSLTSAEVKFAPEYFYDFLKFIMEQIPEHHYFFSSTARWLLLVAMEKYVEFVALD</sequence>
<dbReference type="EMBL" id="ACYG01000017">
    <property type="protein sequence ID" value="EEV18364.1"/>
    <property type="molecule type" value="Genomic_DNA"/>
</dbReference>